<sequence>MSTTTPAVSASAVHGDIRKFKSAVIDMDALSQGGFSKISSIARLALAALEGPKRPRKDEDIANALTAIWSIADDIENCINSRAEEVGANYVDDSLLRRQAATVQAPSADGGAA</sequence>
<reference evidence="1 2" key="1">
    <citation type="submission" date="2019-03" db="EMBL/GenBank/DDBJ databases">
        <title>Draft genome of Massilia hortus sp. nov., a novel bacterial species of the Oxalobacteraceae family.</title>
        <authorList>
            <person name="Peta V."/>
            <person name="Raths R."/>
            <person name="Bucking H."/>
        </authorList>
    </citation>
    <scope>NUCLEOTIDE SEQUENCE [LARGE SCALE GENOMIC DNA]</scope>
    <source>
        <strain evidence="1 2">ONC3</strain>
    </source>
</reference>
<organism evidence="1 2">
    <name type="scientific">Massilia horti</name>
    <dbReference type="NCBI Taxonomy" id="2562153"/>
    <lineage>
        <taxon>Bacteria</taxon>
        <taxon>Pseudomonadati</taxon>
        <taxon>Pseudomonadota</taxon>
        <taxon>Betaproteobacteria</taxon>
        <taxon>Burkholderiales</taxon>
        <taxon>Oxalobacteraceae</taxon>
        <taxon>Telluria group</taxon>
        <taxon>Massilia</taxon>
    </lineage>
</organism>
<gene>
    <name evidence="1" type="ORF">E4O92_20890</name>
</gene>
<protein>
    <submittedName>
        <fullName evidence="1">Uncharacterized protein</fullName>
    </submittedName>
</protein>
<proteinExistence type="predicted"/>
<name>A0A4Y9SPA8_9BURK</name>
<dbReference type="OrthoDB" id="8786721at2"/>
<keyword evidence="2" id="KW-1185">Reference proteome</keyword>
<comment type="caution">
    <text evidence="1">The sequence shown here is derived from an EMBL/GenBank/DDBJ whole genome shotgun (WGS) entry which is preliminary data.</text>
</comment>
<evidence type="ECO:0000313" key="1">
    <source>
        <dbReference type="EMBL" id="TFW28582.1"/>
    </source>
</evidence>
<evidence type="ECO:0000313" key="2">
    <source>
        <dbReference type="Proteomes" id="UP000297258"/>
    </source>
</evidence>
<dbReference type="RefSeq" id="WP_135191595.1">
    <property type="nucleotide sequence ID" value="NZ_SPUM01000136.1"/>
</dbReference>
<accession>A0A4Y9SPA8</accession>
<dbReference type="EMBL" id="SPUM01000136">
    <property type="protein sequence ID" value="TFW28582.1"/>
    <property type="molecule type" value="Genomic_DNA"/>
</dbReference>
<dbReference type="Proteomes" id="UP000297258">
    <property type="component" value="Unassembled WGS sequence"/>
</dbReference>
<dbReference type="AlphaFoldDB" id="A0A4Y9SPA8"/>